<feature type="region of interest" description="Disordered" evidence="1">
    <location>
        <begin position="61"/>
        <end position="102"/>
    </location>
</feature>
<dbReference type="EMBL" id="BPVZ01000020">
    <property type="protein sequence ID" value="GKV03797.1"/>
    <property type="molecule type" value="Genomic_DNA"/>
</dbReference>
<comment type="caution">
    <text evidence="2">The sequence shown here is derived from an EMBL/GenBank/DDBJ whole genome shotgun (WGS) entry which is preliminary data.</text>
</comment>
<organism evidence="2 3">
    <name type="scientific">Rubroshorea leprosula</name>
    <dbReference type="NCBI Taxonomy" id="152421"/>
    <lineage>
        <taxon>Eukaryota</taxon>
        <taxon>Viridiplantae</taxon>
        <taxon>Streptophyta</taxon>
        <taxon>Embryophyta</taxon>
        <taxon>Tracheophyta</taxon>
        <taxon>Spermatophyta</taxon>
        <taxon>Magnoliopsida</taxon>
        <taxon>eudicotyledons</taxon>
        <taxon>Gunneridae</taxon>
        <taxon>Pentapetalae</taxon>
        <taxon>rosids</taxon>
        <taxon>malvids</taxon>
        <taxon>Malvales</taxon>
        <taxon>Dipterocarpaceae</taxon>
        <taxon>Rubroshorea</taxon>
    </lineage>
</organism>
<protein>
    <submittedName>
        <fullName evidence="2">Uncharacterized protein</fullName>
    </submittedName>
</protein>
<feature type="compositionally biased region" description="Basic and acidic residues" evidence="1">
    <location>
        <begin position="69"/>
        <end position="93"/>
    </location>
</feature>
<evidence type="ECO:0000313" key="2">
    <source>
        <dbReference type="EMBL" id="GKV03797.1"/>
    </source>
</evidence>
<name>A0AAV5IPG0_9ROSI</name>
<dbReference type="Proteomes" id="UP001054252">
    <property type="component" value="Unassembled WGS sequence"/>
</dbReference>
<evidence type="ECO:0000313" key="3">
    <source>
        <dbReference type="Proteomes" id="UP001054252"/>
    </source>
</evidence>
<gene>
    <name evidence="2" type="ORF">SLEP1_g16043</name>
</gene>
<reference evidence="2 3" key="1">
    <citation type="journal article" date="2021" name="Commun. Biol.">
        <title>The genome of Shorea leprosula (Dipterocarpaceae) highlights the ecological relevance of drought in aseasonal tropical rainforests.</title>
        <authorList>
            <person name="Ng K.K.S."/>
            <person name="Kobayashi M.J."/>
            <person name="Fawcett J.A."/>
            <person name="Hatakeyama M."/>
            <person name="Paape T."/>
            <person name="Ng C.H."/>
            <person name="Ang C.C."/>
            <person name="Tnah L.H."/>
            <person name="Lee C.T."/>
            <person name="Nishiyama T."/>
            <person name="Sese J."/>
            <person name="O'Brien M.J."/>
            <person name="Copetti D."/>
            <person name="Mohd Noor M.I."/>
            <person name="Ong R.C."/>
            <person name="Putra M."/>
            <person name="Sireger I.Z."/>
            <person name="Indrioko S."/>
            <person name="Kosugi Y."/>
            <person name="Izuno A."/>
            <person name="Isagi Y."/>
            <person name="Lee S.L."/>
            <person name="Shimizu K.K."/>
        </authorList>
    </citation>
    <scope>NUCLEOTIDE SEQUENCE [LARGE SCALE GENOMIC DNA]</scope>
    <source>
        <strain evidence="2">214</strain>
    </source>
</reference>
<dbReference type="AlphaFoldDB" id="A0AAV5IPG0"/>
<accession>A0AAV5IPG0</accession>
<evidence type="ECO:0000256" key="1">
    <source>
        <dbReference type="SAM" id="MobiDB-lite"/>
    </source>
</evidence>
<sequence length="184" mass="21545">MAPSKTAAKQNSGTSITNKYQRIAWRRRQLSLKKLRAEMEEIKLEMEKIRAEVDIISQGQKHLKGKRSNGKEKADMEKLTYSTPHRDTRERGTKQAHAKKRQRQDIKLNKRLKKNKTALLRMEAKAAEERAETSHMREEAAKMVEAMEEKEADLELLRMLHNQLFIDMPHILEAEERVMEILLS</sequence>
<keyword evidence="3" id="KW-1185">Reference proteome</keyword>
<proteinExistence type="predicted"/>